<evidence type="ECO:0000313" key="3">
    <source>
        <dbReference type="EMBL" id="NLJ17977.1"/>
    </source>
</evidence>
<dbReference type="RefSeq" id="WP_276647294.1">
    <property type="nucleotide sequence ID" value="NZ_JAAYSM010000127.1"/>
</dbReference>
<evidence type="ECO:0000313" key="4">
    <source>
        <dbReference type="Proteomes" id="UP000541058"/>
    </source>
</evidence>
<dbReference type="Proteomes" id="UP000541058">
    <property type="component" value="Unassembled WGS sequence"/>
</dbReference>
<dbReference type="PANTHER" id="PTHR42733:SF13">
    <property type="entry name" value="DJ-1_PFPI DOMAIN-CONTAINING PROTEIN"/>
    <property type="match status" value="1"/>
</dbReference>
<name>A0A7X8C363_9LACT</name>
<proteinExistence type="inferred from homology"/>
<protein>
    <submittedName>
        <fullName evidence="3">Protease</fullName>
    </submittedName>
</protein>
<gene>
    <name evidence="3" type="ORF">GX355_03870</name>
</gene>
<dbReference type="Pfam" id="PF01965">
    <property type="entry name" value="DJ-1_PfpI"/>
    <property type="match status" value="1"/>
</dbReference>
<feature type="non-terminal residue" evidence="3">
    <location>
        <position position="1"/>
    </location>
</feature>
<keyword evidence="3" id="KW-0378">Hydrolase</keyword>
<keyword evidence="3" id="KW-0645">Protease</keyword>
<dbReference type="Gene3D" id="3.40.50.880">
    <property type="match status" value="1"/>
</dbReference>
<accession>A0A7X8C363</accession>
<dbReference type="GO" id="GO:0008233">
    <property type="term" value="F:peptidase activity"/>
    <property type="evidence" value="ECO:0007669"/>
    <property type="project" value="UniProtKB-KW"/>
</dbReference>
<feature type="domain" description="DJ-1/PfpI" evidence="2">
    <location>
        <begin position="3"/>
        <end position="115"/>
    </location>
</feature>
<dbReference type="InterPro" id="IPR002818">
    <property type="entry name" value="DJ-1/PfpI"/>
</dbReference>
<dbReference type="InterPro" id="IPR006286">
    <property type="entry name" value="C56_PfpI-like"/>
</dbReference>
<dbReference type="PROSITE" id="PS51276">
    <property type="entry name" value="PEPTIDASE_C56_PFPI"/>
    <property type="match status" value="1"/>
</dbReference>
<reference evidence="3 4" key="1">
    <citation type="journal article" date="2020" name="Biotechnol. Biofuels">
        <title>New insights from the biogas microbiome by comprehensive genome-resolved metagenomics of nearly 1600 species originating from multiple anaerobic digesters.</title>
        <authorList>
            <person name="Campanaro S."/>
            <person name="Treu L."/>
            <person name="Rodriguez-R L.M."/>
            <person name="Kovalovszki A."/>
            <person name="Ziels R.M."/>
            <person name="Maus I."/>
            <person name="Zhu X."/>
            <person name="Kougias P.G."/>
            <person name="Basile A."/>
            <person name="Luo G."/>
            <person name="Schluter A."/>
            <person name="Konstantinidis K.T."/>
            <person name="Angelidaki I."/>
        </authorList>
    </citation>
    <scope>NUCLEOTIDE SEQUENCE [LARGE SCALE GENOMIC DNA]</scope>
    <source>
        <strain evidence="3">AS23ysBPME_34</strain>
    </source>
</reference>
<dbReference type="SUPFAM" id="SSF52317">
    <property type="entry name" value="Class I glutamine amidotransferase-like"/>
    <property type="match status" value="1"/>
</dbReference>
<comment type="caution">
    <text evidence="3">The sequence shown here is derived from an EMBL/GenBank/DDBJ whole genome shotgun (WGS) entry which is preliminary data.</text>
</comment>
<dbReference type="PANTHER" id="PTHR42733">
    <property type="entry name" value="DJ-1 PROTEIN"/>
    <property type="match status" value="1"/>
</dbReference>
<evidence type="ECO:0000259" key="2">
    <source>
        <dbReference type="Pfam" id="PF01965"/>
    </source>
</evidence>
<dbReference type="EMBL" id="JAAYSM010000127">
    <property type="protein sequence ID" value="NLJ17977.1"/>
    <property type="molecule type" value="Genomic_DNA"/>
</dbReference>
<evidence type="ECO:0000256" key="1">
    <source>
        <dbReference type="ARBA" id="ARBA00008542"/>
    </source>
</evidence>
<sequence>VSDISFDEVRIEDYDGLIIPGGWAPDYLRRFDQVLDFVRYMDEQKKLLGMICHAGWVLSSADVLKGKTVTSTPGIKHDLMHAGATWVNEPVVVDGHLVSGRRPPDLHLYTPKLIEVLRSQ</sequence>
<dbReference type="AlphaFoldDB" id="A0A7X8C363"/>
<comment type="similarity">
    <text evidence="1">Belongs to the peptidase C56 family.</text>
</comment>
<dbReference type="GO" id="GO:0006508">
    <property type="term" value="P:proteolysis"/>
    <property type="evidence" value="ECO:0007669"/>
    <property type="project" value="UniProtKB-KW"/>
</dbReference>
<dbReference type="InterPro" id="IPR029062">
    <property type="entry name" value="Class_I_gatase-like"/>
</dbReference>
<organism evidence="3 4">
    <name type="scientific">Globicatella sulfidifaciens</name>
    <dbReference type="NCBI Taxonomy" id="136093"/>
    <lineage>
        <taxon>Bacteria</taxon>
        <taxon>Bacillati</taxon>
        <taxon>Bacillota</taxon>
        <taxon>Bacilli</taxon>
        <taxon>Lactobacillales</taxon>
        <taxon>Aerococcaceae</taxon>
        <taxon>Globicatella</taxon>
    </lineage>
</organism>